<organism evidence="5">
    <name type="scientific">Salvia splendens</name>
    <name type="common">Scarlet sage</name>
    <dbReference type="NCBI Taxonomy" id="180675"/>
    <lineage>
        <taxon>Eukaryota</taxon>
        <taxon>Viridiplantae</taxon>
        <taxon>Streptophyta</taxon>
        <taxon>Embryophyta</taxon>
        <taxon>Tracheophyta</taxon>
        <taxon>Spermatophyta</taxon>
        <taxon>Magnoliopsida</taxon>
        <taxon>eudicotyledons</taxon>
        <taxon>Gunneridae</taxon>
        <taxon>Pentapetalae</taxon>
        <taxon>asterids</taxon>
        <taxon>lamiids</taxon>
        <taxon>Lamiales</taxon>
        <taxon>Lamiaceae</taxon>
        <taxon>Nepetoideae</taxon>
        <taxon>Mentheae</taxon>
        <taxon>Salviinae</taxon>
        <taxon>Salvia</taxon>
        <taxon>Salvia subgen. Calosphace</taxon>
        <taxon>core Calosphace</taxon>
    </lineage>
</organism>
<feature type="domain" description="KOW" evidence="4">
    <location>
        <begin position="8"/>
        <end position="36"/>
    </location>
</feature>
<keyword evidence="3" id="KW-0687">Ribonucleoprotein</keyword>
<comment type="caution">
    <text evidence="5">The sequence shown here is derived from an EMBL/GenBank/DDBJ whole genome shotgun (WGS) entry which is preliminary data.</text>
</comment>
<dbReference type="CDD" id="cd06090">
    <property type="entry name" value="KOW_RPL27"/>
    <property type="match status" value="1"/>
</dbReference>
<gene>
    <name evidence="5" type="ORF">SASPL_145420</name>
</gene>
<evidence type="ECO:0000256" key="1">
    <source>
        <dbReference type="ARBA" id="ARBA00009124"/>
    </source>
</evidence>
<dbReference type="GO" id="GO:0006412">
    <property type="term" value="P:translation"/>
    <property type="evidence" value="ECO:0007669"/>
    <property type="project" value="InterPro"/>
</dbReference>
<dbReference type="FunFam" id="2.30.30.770:FF:000001">
    <property type="entry name" value="60S ribosomal protein L27"/>
    <property type="match status" value="1"/>
</dbReference>
<evidence type="ECO:0000256" key="3">
    <source>
        <dbReference type="ARBA" id="ARBA00023274"/>
    </source>
</evidence>
<comment type="similarity">
    <text evidence="1">Belongs to the eukaryotic ribosomal protein eL27 family.</text>
</comment>
<dbReference type="InterPro" id="IPR001141">
    <property type="entry name" value="Ribosomal_eL27"/>
</dbReference>
<dbReference type="InterPro" id="IPR008991">
    <property type="entry name" value="Translation_prot_SH3-like_sf"/>
</dbReference>
<sequence length="188" mass="22044">MVKFLKPNKAVVILQGRYAGRKAVIVRSFDDGTRDRPYGHCLVAGLSKYPRKVIRKDSAKKQAKKSRVKCFIKLVNYNHIMPTRYTLDVDLKDVVTADCLQSKDKKVTAAKETKSRFEERFKTGKNRWFFTKLRCNAYFVVFDYDQPLHQSPEVHVVRYTEADPKRRRQRRCRLDPSPVVITLDWSCL</sequence>
<accession>A0A8X8WGH7</accession>
<dbReference type="InterPro" id="IPR041991">
    <property type="entry name" value="Ribosomal_eL27_KOW"/>
</dbReference>
<proteinExistence type="inferred from homology"/>
<dbReference type="GO" id="GO:0005840">
    <property type="term" value="C:ribosome"/>
    <property type="evidence" value="ECO:0007669"/>
    <property type="project" value="UniProtKB-KW"/>
</dbReference>
<evidence type="ECO:0000313" key="6">
    <source>
        <dbReference type="Proteomes" id="UP000298416"/>
    </source>
</evidence>
<dbReference type="AlphaFoldDB" id="A0A8X8WGH7"/>
<dbReference type="PANTHER" id="PTHR10497">
    <property type="entry name" value="60S RIBOSOMAL PROTEIN L27"/>
    <property type="match status" value="1"/>
</dbReference>
<dbReference type="GO" id="GO:0003735">
    <property type="term" value="F:structural constituent of ribosome"/>
    <property type="evidence" value="ECO:0007669"/>
    <property type="project" value="InterPro"/>
</dbReference>
<dbReference type="Pfam" id="PF00467">
    <property type="entry name" value="KOW"/>
    <property type="match status" value="1"/>
</dbReference>
<keyword evidence="2" id="KW-0689">Ribosomal protein</keyword>
<dbReference type="InterPro" id="IPR038655">
    <property type="entry name" value="Ribosomal_eL27_sf"/>
</dbReference>
<protein>
    <recommendedName>
        <fullName evidence="4">KOW domain-containing protein</fullName>
    </recommendedName>
</protein>
<evidence type="ECO:0000256" key="2">
    <source>
        <dbReference type="ARBA" id="ARBA00022980"/>
    </source>
</evidence>
<dbReference type="EMBL" id="PNBA02000017">
    <property type="protein sequence ID" value="KAG6394830.1"/>
    <property type="molecule type" value="Genomic_DNA"/>
</dbReference>
<dbReference type="GO" id="GO:1990904">
    <property type="term" value="C:ribonucleoprotein complex"/>
    <property type="evidence" value="ECO:0007669"/>
    <property type="project" value="UniProtKB-KW"/>
</dbReference>
<dbReference type="Proteomes" id="UP000298416">
    <property type="component" value="Unassembled WGS sequence"/>
</dbReference>
<dbReference type="Gene3D" id="2.30.30.770">
    <property type="match status" value="1"/>
</dbReference>
<reference evidence="5" key="2">
    <citation type="submission" date="2020-08" db="EMBL/GenBank/DDBJ databases">
        <title>Plant Genome Project.</title>
        <authorList>
            <person name="Zhang R.-G."/>
        </authorList>
    </citation>
    <scope>NUCLEOTIDE SEQUENCE</scope>
    <source>
        <strain evidence="5">Huo1</strain>
        <tissue evidence="5">Leaf</tissue>
    </source>
</reference>
<dbReference type="Pfam" id="PF01777">
    <property type="entry name" value="Ribosomal_L27e"/>
    <property type="match status" value="1"/>
</dbReference>
<keyword evidence="6" id="KW-1185">Reference proteome</keyword>
<name>A0A8X8WGH7_SALSN</name>
<evidence type="ECO:0000259" key="4">
    <source>
        <dbReference type="Pfam" id="PF00467"/>
    </source>
</evidence>
<dbReference type="SUPFAM" id="SSF50104">
    <property type="entry name" value="Translation proteins SH3-like domain"/>
    <property type="match status" value="1"/>
</dbReference>
<evidence type="ECO:0000313" key="5">
    <source>
        <dbReference type="EMBL" id="KAG6394830.1"/>
    </source>
</evidence>
<dbReference type="InterPro" id="IPR005824">
    <property type="entry name" value="KOW"/>
</dbReference>
<reference evidence="5" key="1">
    <citation type="submission" date="2018-01" db="EMBL/GenBank/DDBJ databases">
        <authorList>
            <person name="Mao J.F."/>
        </authorList>
    </citation>
    <scope>NUCLEOTIDE SEQUENCE</scope>
    <source>
        <strain evidence="5">Huo1</strain>
        <tissue evidence="5">Leaf</tissue>
    </source>
</reference>